<evidence type="ECO:0000256" key="5">
    <source>
        <dbReference type="ARBA" id="ARBA00023027"/>
    </source>
</evidence>
<reference evidence="8" key="1">
    <citation type="submission" date="2022-01" db="EMBL/GenBank/DDBJ databases">
        <authorList>
            <person name="Jo J.-H."/>
            <person name="Im W.-T."/>
        </authorList>
    </citation>
    <scope>NUCLEOTIDE SEQUENCE</scope>
    <source>
        <strain evidence="8">I2-34</strain>
    </source>
</reference>
<feature type="domain" description="Isopropylmalate dehydrogenase-like" evidence="7">
    <location>
        <begin position="5"/>
        <end position="345"/>
    </location>
</feature>
<evidence type="ECO:0000259" key="7">
    <source>
        <dbReference type="SMART" id="SM01329"/>
    </source>
</evidence>
<evidence type="ECO:0000256" key="4">
    <source>
        <dbReference type="ARBA" id="ARBA00023002"/>
    </source>
</evidence>
<sequence length="364" mass="37420">MREYHLGLIPGDGIGPELTAAAAAVLETAARGRFVLRWHREDGGAGTYRRTGTALSAAALERIRGYDATLKGPVGLPEVRTPDGLEAGVLGGILRTGLDAYANLRPVRSLLPGGRRIDYVIVRENTEGLYASRGNGVGNDHAMVDQLLVTRAGTERIVRRAFAAAAARRGAPADGVRRVTCVDKANVLRSYAFFRRIFDEVAEEFPQVEAEHRYADAAAYELVAAPGRFDVIVTENFIGDILSDVGAATVGGLGMCPAANVGDGAAYFEPAHGSAPALAGRDRANPAGQLLCAAMLLDHLGEAGAAADLRGAVTAAFDGGGVQLAGDGTPAGGLAGTVSAVVAALASPTPETNVPSGAHPPKGP</sequence>
<evidence type="ECO:0000256" key="1">
    <source>
        <dbReference type="ARBA" id="ARBA00001936"/>
    </source>
</evidence>
<protein>
    <submittedName>
        <fullName evidence="8">Isocitrate/isopropylmalate family dehydrogenase</fullName>
    </submittedName>
</protein>
<comment type="cofactor">
    <cofactor evidence="2">
        <name>Mg(2+)</name>
        <dbReference type="ChEBI" id="CHEBI:18420"/>
    </cofactor>
</comment>
<accession>A0ABS9L9C1</accession>
<evidence type="ECO:0000256" key="2">
    <source>
        <dbReference type="ARBA" id="ARBA00001946"/>
    </source>
</evidence>
<dbReference type="InterPro" id="IPR024084">
    <property type="entry name" value="IsoPropMal-DH-like_dom"/>
</dbReference>
<dbReference type="Gene3D" id="3.40.718.10">
    <property type="entry name" value="Isopropylmalate Dehydrogenase"/>
    <property type="match status" value="1"/>
</dbReference>
<dbReference type="Pfam" id="PF00180">
    <property type="entry name" value="Iso_dh"/>
    <property type="match status" value="1"/>
</dbReference>
<keyword evidence="9" id="KW-1185">Reference proteome</keyword>
<evidence type="ECO:0000313" key="9">
    <source>
        <dbReference type="Proteomes" id="UP001165368"/>
    </source>
</evidence>
<evidence type="ECO:0000313" key="8">
    <source>
        <dbReference type="EMBL" id="MCG2623281.1"/>
    </source>
</evidence>
<comment type="cofactor">
    <cofactor evidence="1">
        <name>Mn(2+)</name>
        <dbReference type="ChEBI" id="CHEBI:29035"/>
    </cofactor>
</comment>
<dbReference type="PANTHER" id="PTHR43275:SF1">
    <property type="entry name" value="D-MALATE DEHYDROGENASE [DECARBOXYLATING]"/>
    <property type="match status" value="1"/>
</dbReference>
<comment type="caution">
    <text evidence="8">The sequence shown here is derived from an EMBL/GenBank/DDBJ whole genome shotgun (WGS) entry which is preliminary data.</text>
</comment>
<keyword evidence="6" id="KW-0464">Manganese</keyword>
<dbReference type="RefSeq" id="WP_237822425.1">
    <property type="nucleotide sequence ID" value="NZ_JAKLTQ010000012.1"/>
</dbReference>
<dbReference type="InterPro" id="IPR050501">
    <property type="entry name" value="ICDH/IPMDH"/>
</dbReference>
<organism evidence="8 9">
    <name type="scientific">Arthrobacter hankyongi</name>
    <dbReference type="NCBI Taxonomy" id="2904801"/>
    <lineage>
        <taxon>Bacteria</taxon>
        <taxon>Bacillati</taxon>
        <taxon>Actinomycetota</taxon>
        <taxon>Actinomycetes</taxon>
        <taxon>Micrococcales</taxon>
        <taxon>Micrococcaceae</taxon>
        <taxon>Arthrobacter</taxon>
    </lineage>
</organism>
<keyword evidence="3" id="KW-0479">Metal-binding</keyword>
<evidence type="ECO:0000256" key="6">
    <source>
        <dbReference type="ARBA" id="ARBA00023211"/>
    </source>
</evidence>
<dbReference type="EMBL" id="JAKLTQ010000012">
    <property type="protein sequence ID" value="MCG2623281.1"/>
    <property type="molecule type" value="Genomic_DNA"/>
</dbReference>
<dbReference type="SMART" id="SM01329">
    <property type="entry name" value="Iso_dh"/>
    <property type="match status" value="1"/>
</dbReference>
<gene>
    <name evidence="8" type="ORF">LVY72_15385</name>
</gene>
<proteinExistence type="predicted"/>
<dbReference type="Proteomes" id="UP001165368">
    <property type="component" value="Unassembled WGS sequence"/>
</dbReference>
<name>A0ABS9L9C1_9MICC</name>
<dbReference type="PANTHER" id="PTHR43275">
    <property type="entry name" value="D-MALATE DEHYDROGENASE [DECARBOXYLATING]"/>
    <property type="match status" value="1"/>
</dbReference>
<dbReference type="SUPFAM" id="SSF53659">
    <property type="entry name" value="Isocitrate/Isopropylmalate dehydrogenase-like"/>
    <property type="match status" value="1"/>
</dbReference>
<evidence type="ECO:0000256" key="3">
    <source>
        <dbReference type="ARBA" id="ARBA00022723"/>
    </source>
</evidence>
<keyword evidence="5" id="KW-0520">NAD</keyword>
<keyword evidence="4" id="KW-0560">Oxidoreductase</keyword>